<dbReference type="InterPro" id="IPR002563">
    <property type="entry name" value="Flavin_Rdtase-like_dom"/>
</dbReference>
<dbReference type="InterPro" id="IPR012349">
    <property type="entry name" value="Split_barrel_FMN-bd"/>
</dbReference>
<dbReference type="KEGG" id="aol:S58_11480"/>
<keyword evidence="4" id="KW-1185">Reference proteome</keyword>
<gene>
    <name evidence="3" type="ORF">S58_11480</name>
</gene>
<dbReference type="GO" id="GO:0006208">
    <property type="term" value="P:pyrimidine nucleobase catabolic process"/>
    <property type="evidence" value="ECO:0007669"/>
    <property type="project" value="TreeGrafter"/>
</dbReference>
<dbReference type="EMBL" id="AP012603">
    <property type="protein sequence ID" value="BAM87158.1"/>
    <property type="molecule type" value="Genomic_DNA"/>
</dbReference>
<dbReference type="PATRIC" id="fig|1245469.3.peg.1177"/>
<dbReference type="Gene3D" id="2.30.110.10">
    <property type="entry name" value="Electron Transport, Fmn-binding Protein, Chain A"/>
    <property type="match status" value="1"/>
</dbReference>
<evidence type="ECO:0000313" key="3">
    <source>
        <dbReference type="EMBL" id="BAM87158.1"/>
    </source>
</evidence>
<proteinExistence type="predicted"/>
<dbReference type="SUPFAM" id="SSF50475">
    <property type="entry name" value="FMN-binding split barrel"/>
    <property type="match status" value="1"/>
</dbReference>
<evidence type="ECO:0000259" key="2">
    <source>
        <dbReference type="SMART" id="SM00903"/>
    </source>
</evidence>
<dbReference type="AlphaFoldDB" id="M4Z1X7"/>
<dbReference type="PANTHER" id="PTHR30466">
    <property type="entry name" value="FLAVIN REDUCTASE"/>
    <property type="match status" value="1"/>
</dbReference>
<evidence type="ECO:0000313" key="4">
    <source>
        <dbReference type="Proteomes" id="UP000011841"/>
    </source>
</evidence>
<dbReference type="RefSeq" id="WP_015664293.1">
    <property type="nucleotide sequence ID" value="NC_020453.1"/>
</dbReference>
<keyword evidence="1" id="KW-0560">Oxidoreductase</keyword>
<organism evidence="3 4">
    <name type="scientific">Bradyrhizobium oligotrophicum S58</name>
    <dbReference type="NCBI Taxonomy" id="1245469"/>
    <lineage>
        <taxon>Bacteria</taxon>
        <taxon>Pseudomonadati</taxon>
        <taxon>Pseudomonadota</taxon>
        <taxon>Alphaproteobacteria</taxon>
        <taxon>Hyphomicrobiales</taxon>
        <taxon>Nitrobacteraceae</taxon>
        <taxon>Bradyrhizobium</taxon>
    </lineage>
</organism>
<dbReference type="PANTHER" id="PTHR30466:SF1">
    <property type="entry name" value="FMN REDUCTASE (NADH) RUTF"/>
    <property type="match status" value="1"/>
</dbReference>
<sequence length="174" mass="18163">MSVVEGEASVPTSADELKRAFRDVFSQLASGVSVVTFWRGGNLHGFTATSVTSVSLVPPRVLFCVAQSSRSYASLSTGMSVGISILTSGQRELSDRFASKLAPGSYDDVELIGGTHRAPLIAGALGHLSADIVDLIPSGDHAIVLCDIHSAQAAGGGTPLLYHARNYHTIHQSS</sequence>
<dbReference type="GO" id="GO:0010181">
    <property type="term" value="F:FMN binding"/>
    <property type="evidence" value="ECO:0007669"/>
    <property type="project" value="InterPro"/>
</dbReference>
<dbReference type="eggNOG" id="COG1853">
    <property type="taxonomic scope" value="Bacteria"/>
</dbReference>
<dbReference type="GO" id="GO:0042602">
    <property type="term" value="F:riboflavin reductase (NADPH) activity"/>
    <property type="evidence" value="ECO:0007669"/>
    <property type="project" value="TreeGrafter"/>
</dbReference>
<dbReference type="HOGENOM" id="CLU_059021_1_2_5"/>
<name>M4Z1X7_9BRAD</name>
<dbReference type="InterPro" id="IPR050268">
    <property type="entry name" value="NADH-dep_flavin_reductase"/>
</dbReference>
<evidence type="ECO:0000256" key="1">
    <source>
        <dbReference type="ARBA" id="ARBA00023002"/>
    </source>
</evidence>
<dbReference type="SMART" id="SM00903">
    <property type="entry name" value="Flavin_Reduct"/>
    <property type="match status" value="1"/>
</dbReference>
<reference evidence="3 4" key="1">
    <citation type="journal article" date="2013" name="Appl. Environ. Microbiol.">
        <title>Genome analysis suggests that the soil oligotrophic bacterium Agromonas oligotrophica (Bradyrhizobium oligotrophicum) is a nitrogen-fixing symbiont of Aeschynomene indica.</title>
        <authorList>
            <person name="Okubo T."/>
            <person name="Fukushima S."/>
            <person name="Itakura M."/>
            <person name="Oshima K."/>
            <person name="Longtonglang A."/>
            <person name="Teaumroong N."/>
            <person name="Mitsui H."/>
            <person name="Hattori M."/>
            <person name="Hattori R."/>
            <person name="Hattori T."/>
            <person name="Minamisawa K."/>
        </authorList>
    </citation>
    <scope>NUCLEOTIDE SEQUENCE [LARGE SCALE GENOMIC DNA]</scope>
    <source>
        <strain evidence="3 4">S58</strain>
    </source>
</reference>
<protein>
    <submittedName>
        <fullName evidence="3">Flavin reductase like domain protein</fullName>
    </submittedName>
</protein>
<dbReference type="GeneID" id="301815111"/>
<feature type="domain" description="Flavin reductase like" evidence="2">
    <location>
        <begin position="25"/>
        <end position="169"/>
    </location>
</feature>
<dbReference type="OrthoDB" id="9792858at2"/>
<accession>M4Z1X7</accession>
<dbReference type="Pfam" id="PF01613">
    <property type="entry name" value="Flavin_Reduct"/>
    <property type="match status" value="1"/>
</dbReference>
<dbReference type="STRING" id="1245469.S58_11480"/>
<dbReference type="Proteomes" id="UP000011841">
    <property type="component" value="Chromosome"/>
</dbReference>